<dbReference type="Proteomes" id="UP000001514">
    <property type="component" value="Unassembled WGS sequence"/>
</dbReference>
<evidence type="ECO:0000256" key="6">
    <source>
        <dbReference type="ARBA" id="ARBA00022741"/>
    </source>
</evidence>
<dbReference type="PANTHER" id="PTHR11669">
    <property type="entry name" value="REPLICATION FACTOR C / DNA POLYMERASE III GAMMA-TAU SUBUNIT"/>
    <property type="match status" value="1"/>
</dbReference>
<dbReference type="GO" id="GO:0005663">
    <property type="term" value="C:DNA replication factor C complex"/>
    <property type="evidence" value="ECO:0000318"/>
    <property type="project" value="GO_Central"/>
</dbReference>
<feature type="region of interest" description="Disordered" evidence="11">
    <location>
        <begin position="1040"/>
        <end position="1112"/>
    </location>
</feature>
<dbReference type="Gene3D" id="1.10.8.60">
    <property type="match status" value="1"/>
</dbReference>
<feature type="region of interest" description="Disordered" evidence="11">
    <location>
        <begin position="860"/>
        <end position="886"/>
    </location>
</feature>
<evidence type="ECO:0000259" key="14">
    <source>
        <dbReference type="Pfam" id="PF23007"/>
    </source>
</evidence>
<protein>
    <submittedName>
        <fullName evidence="15">Uncharacterized protein</fullName>
    </submittedName>
</protein>
<dbReference type="FunFam" id="1.10.8.60:FF:000013">
    <property type="entry name" value="DNA polymerase III subunit gamma/tau"/>
    <property type="match status" value="1"/>
</dbReference>
<comment type="similarity">
    <text evidence="1">Belongs to the DnaX/STICHEL family.</text>
</comment>
<dbReference type="GO" id="GO:0003677">
    <property type="term" value="F:DNA binding"/>
    <property type="evidence" value="ECO:0007669"/>
    <property type="project" value="InterPro"/>
</dbReference>
<feature type="coiled-coil region" evidence="10">
    <location>
        <begin position="806"/>
        <end position="836"/>
    </location>
</feature>
<dbReference type="InterPro" id="IPR012763">
    <property type="entry name" value="DNA_pol_III_sug/sutau_N"/>
</dbReference>
<dbReference type="GO" id="GO:0006281">
    <property type="term" value="P:DNA repair"/>
    <property type="evidence" value="ECO:0000318"/>
    <property type="project" value="GO_Central"/>
</dbReference>
<keyword evidence="2" id="KW-0808">Transferase</keyword>
<dbReference type="GO" id="GO:0006261">
    <property type="term" value="P:DNA-templated DNA replication"/>
    <property type="evidence" value="ECO:0000318"/>
    <property type="project" value="GO_Central"/>
</dbReference>
<feature type="domain" description="DNA polymerase III gamma subunit" evidence="12">
    <location>
        <begin position="726"/>
        <end position="845"/>
    </location>
</feature>
<evidence type="ECO:0000256" key="11">
    <source>
        <dbReference type="SAM" id="MobiDB-lite"/>
    </source>
</evidence>
<evidence type="ECO:0000256" key="10">
    <source>
        <dbReference type="SAM" id="Coils"/>
    </source>
</evidence>
<dbReference type="PANTHER" id="PTHR11669:SF0">
    <property type="entry name" value="PROTEIN STICHEL-LIKE 2"/>
    <property type="match status" value="1"/>
</dbReference>
<evidence type="ECO:0000256" key="4">
    <source>
        <dbReference type="ARBA" id="ARBA00022705"/>
    </source>
</evidence>
<dbReference type="STRING" id="88036.D8SB09"/>
<dbReference type="Pfam" id="PF23007">
    <property type="entry name" value="DnaA_N-like_STI"/>
    <property type="match status" value="1"/>
</dbReference>
<keyword evidence="8" id="KW-0067">ATP-binding</keyword>
<dbReference type="KEGG" id="smo:SELMODRAFT_420117"/>
<gene>
    <name evidence="15" type="ORF">SELMODRAFT_420117</name>
</gene>
<evidence type="ECO:0000313" key="15">
    <source>
        <dbReference type="EMBL" id="EFJ18168.1"/>
    </source>
</evidence>
<dbReference type="Gramene" id="EFJ18168">
    <property type="protein sequence ID" value="EFJ18168"/>
    <property type="gene ID" value="SELMODRAFT_420117"/>
</dbReference>
<evidence type="ECO:0000256" key="8">
    <source>
        <dbReference type="ARBA" id="ARBA00022840"/>
    </source>
</evidence>
<proteinExistence type="inferred from homology"/>
<feature type="compositionally biased region" description="Polar residues" evidence="11">
    <location>
        <begin position="1061"/>
        <end position="1071"/>
    </location>
</feature>
<keyword evidence="3" id="KW-0548">Nucleotidyltransferase</keyword>
<organism evidence="16">
    <name type="scientific">Selaginella moellendorffii</name>
    <name type="common">Spikemoss</name>
    <dbReference type="NCBI Taxonomy" id="88036"/>
    <lineage>
        <taxon>Eukaryota</taxon>
        <taxon>Viridiplantae</taxon>
        <taxon>Streptophyta</taxon>
        <taxon>Embryophyta</taxon>
        <taxon>Tracheophyta</taxon>
        <taxon>Lycopodiopsida</taxon>
        <taxon>Selaginellales</taxon>
        <taxon>Selaginellaceae</taxon>
        <taxon>Selaginella</taxon>
    </lineage>
</organism>
<sequence length="1291" mass="142495">MEGPSRSNATAIPAPASCMCLTMPSRAAAGTGSSHGSESRSSHLDKHVHLTNCIHLRNRFHVQRHKMTVEARHHLSAGGVAAAGLPLMRELTALSRTRSLRDPSTSSILKSPLMKGSSPGTRKLEQALRGKDKSTVATDQQQEHRNDSQTGSSNFEANRGGESYKSAAVSEDQDPLTKVTKRNRKVHLDRSSLGSHGSGSLSRKIVTQLQQQQQTLATNVQGQTPSPLSLGVYDDPSILLKFAAGPAAPRRKSKNNSFESDPEASAEDEVEEKQQVQKVNARSRSHSPLLSSRDISNKSRSPVVSREIANTRAFSFPDPGQQHYHYTGTNEDELECSQEPKHGCGIPWNWSRLGQKPKGKGFLDSTGKMLRPEVLARRKAGEHTLSRSQSESGRELATAMFQQDCLSYSSAGNSDAEALPLLTEPEASVSGDVAASSVEVDSDNVVAARGELNPRGILAPKGRSQVTTEALQARLRERLGWISERRVVEGGGSDFRQNKSLSYKYRPKTFRDMVGQNVVMQSLANAVLRGRIVSLYLFQGPRGTGKSSAARVFAAALNCLSSEELRPCGLCRECVALNLGKSLDVREFDASRFNGLGSVKELLEVAILPPSSGRYRLSVVDEVHTLTAESWNFFLKGMEELPGNSIVILITSNPEQLPRTLGSRCQKYPFTKLKDPDIISRLQKLATKENIDIEIEALELIASRSNGSLRDAEMTLDQLGLLGQVVTLSTLQELVGLLPDDKLMDLLDFALSGDTVSTVKSVRNLLESGVEPLALMSQLATLITDMLAGSYKPVLTQRKRRFFHKIALSKEDLERLRQALKILSEAEKQVRASSDQTTWLTAAILQFAPDRAYIFPASSSGSSATQSLVGNDTSEKETIESDSGALKQGWEPEHEHFENPVDDTAVFAKPEVPWANKSLSTVPEARIHPYVQTASTNDGHDTCAFDQKRLDDVWQKALKNSRSKSLKHLLRHGKLISLSMQEVQATVEIEFQHSKQKAKAEKSRSRISHAFQSSLGCPVEVQIKLASKLLEHDKKRVSLHPLRGDHLHRKPGFGVKRDGETSPSQHSQQRPQGIEEERLETAWARQSTPSITPSDPSYYSAGKEWSSAPPGRAPLGLVIQRQGPTLANLSERESHSHSQASQYDLKFQKVRHLGPEVLTPREAGFEHANLRLESRTKSNRRLLCCWRSSPRSDEEKRRRKEEKKAAKQRRRRRRRACFFMRIVPCAGSHGCKSLCAFTRQHAAQVVLGPYGQKSNLGGQYQYGRGTARTPSLPQVAEVLSFVLFLFQGFAD</sequence>
<feature type="compositionally biased region" description="Acidic residues" evidence="11">
    <location>
        <begin position="260"/>
        <end position="271"/>
    </location>
</feature>
<dbReference type="CDD" id="cd00009">
    <property type="entry name" value="AAA"/>
    <property type="match status" value="1"/>
</dbReference>
<name>D8SB09_SELML</name>
<keyword evidence="6" id="KW-0547">Nucleotide-binding</keyword>
<dbReference type="InterPro" id="IPR027417">
    <property type="entry name" value="P-loop_NTPase"/>
</dbReference>
<keyword evidence="16" id="KW-1185">Reference proteome</keyword>
<dbReference type="InterPro" id="IPR054506">
    <property type="entry name" value="DnaA_N-like_STI"/>
</dbReference>
<dbReference type="Pfam" id="PF22608">
    <property type="entry name" value="DNAX_ATPase_lid"/>
    <property type="match status" value="1"/>
</dbReference>
<dbReference type="GO" id="GO:0003887">
    <property type="term" value="F:DNA-directed DNA polymerase activity"/>
    <property type="evidence" value="ECO:0007669"/>
    <property type="project" value="InterPro"/>
</dbReference>
<dbReference type="NCBIfam" id="TIGR02397">
    <property type="entry name" value="dnaX_nterm"/>
    <property type="match status" value="1"/>
</dbReference>
<feature type="region of interest" description="Disordered" evidence="11">
    <location>
        <begin position="96"/>
        <end position="207"/>
    </location>
</feature>
<dbReference type="FunCoup" id="D8SB09">
    <property type="interactions" value="1774"/>
</dbReference>
<keyword evidence="9 10" id="KW-0175">Coiled coil</keyword>
<evidence type="ECO:0000256" key="2">
    <source>
        <dbReference type="ARBA" id="ARBA00022679"/>
    </source>
</evidence>
<keyword evidence="4" id="KW-0235">DNA replication</keyword>
<dbReference type="Gene3D" id="3.40.50.300">
    <property type="entry name" value="P-loop containing nucleotide triphosphate hydrolases"/>
    <property type="match status" value="1"/>
</dbReference>
<evidence type="ECO:0000256" key="9">
    <source>
        <dbReference type="ARBA" id="ARBA00023054"/>
    </source>
</evidence>
<dbReference type="InterPro" id="IPR008921">
    <property type="entry name" value="DNA_pol3_clamp-load_cplx_C"/>
</dbReference>
<feature type="region of interest" description="Disordered" evidence="11">
    <location>
        <begin position="244"/>
        <end position="304"/>
    </location>
</feature>
<dbReference type="SUPFAM" id="SSF52540">
    <property type="entry name" value="P-loop containing nucleoside triphosphate hydrolases"/>
    <property type="match status" value="1"/>
</dbReference>
<dbReference type="EMBL" id="GL377610">
    <property type="protein sequence ID" value="EFJ18168.1"/>
    <property type="molecule type" value="Genomic_DNA"/>
</dbReference>
<dbReference type="InterPro" id="IPR050238">
    <property type="entry name" value="DNA_Rep/Repair_Clamp_Loader"/>
</dbReference>
<evidence type="ECO:0000259" key="13">
    <source>
        <dbReference type="Pfam" id="PF22608"/>
    </source>
</evidence>
<dbReference type="SUPFAM" id="SSF48019">
    <property type="entry name" value="post-AAA+ oligomerization domain-like"/>
    <property type="match status" value="1"/>
</dbReference>
<feature type="domain" description="DNA polymerase III subunit gamma/tau helical lid" evidence="13">
    <location>
        <begin position="678"/>
        <end position="718"/>
    </location>
</feature>
<accession>D8SB09</accession>
<feature type="domain" description="STICHEL DnaA-N-like alpha-beta" evidence="14">
    <location>
        <begin position="946"/>
        <end position="1025"/>
    </location>
</feature>
<evidence type="ECO:0000313" key="16">
    <source>
        <dbReference type="Proteomes" id="UP000001514"/>
    </source>
</evidence>
<evidence type="ECO:0000256" key="5">
    <source>
        <dbReference type="ARBA" id="ARBA00022723"/>
    </source>
</evidence>
<reference evidence="15 16" key="1">
    <citation type="journal article" date="2011" name="Science">
        <title>The Selaginella genome identifies genetic changes associated with the evolution of vascular plants.</title>
        <authorList>
            <person name="Banks J.A."/>
            <person name="Nishiyama T."/>
            <person name="Hasebe M."/>
            <person name="Bowman J.L."/>
            <person name="Gribskov M."/>
            <person name="dePamphilis C."/>
            <person name="Albert V.A."/>
            <person name="Aono N."/>
            <person name="Aoyama T."/>
            <person name="Ambrose B.A."/>
            <person name="Ashton N.W."/>
            <person name="Axtell M.J."/>
            <person name="Barker E."/>
            <person name="Barker M.S."/>
            <person name="Bennetzen J.L."/>
            <person name="Bonawitz N.D."/>
            <person name="Chapple C."/>
            <person name="Cheng C."/>
            <person name="Correa L.G."/>
            <person name="Dacre M."/>
            <person name="DeBarry J."/>
            <person name="Dreyer I."/>
            <person name="Elias M."/>
            <person name="Engstrom E.M."/>
            <person name="Estelle M."/>
            <person name="Feng L."/>
            <person name="Finet C."/>
            <person name="Floyd S.K."/>
            <person name="Frommer W.B."/>
            <person name="Fujita T."/>
            <person name="Gramzow L."/>
            <person name="Gutensohn M."/>
            <person name="Harholt J."/>
            <person name="Hattori M."/>
            <person name="Heyl A."/>
            <person name="Hirai T."/>
            <person name="Hiwatashi Y."/>
            <person name="Ishikawa M."/>
            <person name="Iwata M."/>
            <person name="Karol K.G."/>
            <person name="Koehler B."/>
            <person name="Kolukisaoglu U."/>
            <person name="Kubo M."/>
            <person name="Kurata T."/>
            <person name="Lalonde S."/>
            <person name="Li K."/>
            <person name="Li Y."/>
            <person name="Litt A."/>
            <person name="Lyons E."/>
            <person name="Manning G."/>
            <person name="Maruyama T."/>
            <person name="Michael T.P."/>
            <person name="Mikami K."/>
            <person name="Miyazaki S."/>
            <person name="Morinaga S."/>
            <person name="Murata T."/>
            <person name="Mueller-Roeber B."/>
            <person name="Nelson D.R."/>
            <person name="Obara M."/>
            <person name="Oguri Y."/>
            <person name="Olmstead R.G."/>
            <person name="Onodera N."/>
            <person name="Petersen B.L."/>
            <person name="Pils B."/>
            <person name="Prigge M."/>
            <person name="Rensing S.A."/>
            <person name="Riano-Pachon D.M."/>
            <person name="Roberts A.W."/>
            <person name="Sato Y."/>
            <person name="Scheller H.V."/>
            <person name="Schulz B."/>
            <person name="Schulz C."/>
            <person name="Shakirov E.V."/>
            <person name="Shibagaki N."/>
            <person name="Shinohara N."/>
            <person name="Shippen D.E."/>
            <person name="Soerensen I."/>
            <person name="Sotooka R."/>
            <person name="Sugimoto N."/>
            <person name="Sugita M."/>
            <person name="Sumikawa N."/>
            <person name="Tanurdzic M."/>
            <person name="Theissen G."/>
            <person name="Ulvskov P."/>
            <person name="Wakazuki S."/>
            <person name="Weng J.K."/>
            <person name="Willats W.W."/>
            <person name="Wipf D."/>
            <person name="Wolf P.G."/>
            <person name="Yang L."/>
            <person name="Zimmer A.D."/>
            <person name="Zhu Q."/>
            <person name="Mitros T."/>
            <person name="Hellsten U."/>
            <person name="Loque D."/>
            <person name="Otillar R."/>
            <person name="Salamov A."/>
            <person name="Schmutz J."/>
            <person name="Shapiro H."/>
            <person name="Lindquist E."/>
            <person name="Lucas S."/>
            <person name="Rokhsar D."/>
            <person name="Grigoriev I.V."/>
        </authorList>
    </citation>
    <scope>NUCLEOTIDE SEQUENCE [LARGE SCALE GENOMIC DNA]</scope>
</reference>
<evidence type="ECO:0000256" key="1">
    <source>
        <dbReference type="ARBA" id="ARBA00006360"/>
    </source>
</evidence>
<feature type="compositionally biased region" description="Basic and acidic residues" evidence="11">
    <location>
        <begin position="122"/>
        <end position="134"/>
    </location>
</feature>
<feature type="compositionally biased region" description="Polar residues" evidence="11">
    <location>
        <begin position="96"/>
        <end position="109"/>
    </location>
</feature>
<dbReference type="HOGENOM" id="CLU_010603_0_0_1"/>
<dbReference type="Pfam" id="PF13177">
    <property type="entry name" value="DNA_pol3_delta2"/>
    <property type="match status" value="1"/>
</dbReference>
<dbReference type="Pfam" id="PF12169">
    <property type="entry name" value="DNA_pol3_gamma3"/>
    <property type="match status" value="1"/>
</dbReference>
<dbReference type="Gene3D" id="1.20.272.10">
    <property type="match status" value="1"/>
</dbReference>
<dbReference type="InterPro" id="IPR045085">
    <property type="entry name" value="HLD_clamp_pol_III_gamma_tau"/>
</dbReference>
<evidence type="ECO:0000259" key="12">
    <source>
        <dbReference type="Pfam" id="PF12169"/>
    </source>
</evidence>
<dbReference type="CDD" id="cd18137">
    <property type="entry name" value="HLD_clamp_pol_III_gamma_tau"/>
    <property type="match status" value="1"/>
</dbReference>
<feature type="compositionally biased region" description="Low complexity" evidence="11">
    <location>
        <begin position="191"/>
        <end position="207"/>
    </location>
</feature>
<feature type="compositionally biased region" description="Polar residues" evidence="11">
    <location>
        <begin position="1084"/>
        <end position="1097"/>
    </location>
</feature>
<evidence type="ECO:0000256" key="3">
    <source>
        <dbReference type="ARBA" id="ARBA00022695"/>
    </source>
</evidence>
<dbReference type="InterPro" id="IPR022754">
    <property type="entry name" value="DNA_pol_III_gamma-3"/>
</dbReference>
<keyword evidence="7" id="KW-0862">Zinc</keyword>
<dbReference type="GO" id="GO:0046872">
    <property type="term" value="F:metal ion binding"/>
    <property type="evidence" value="ECO:0007669"/>
    <property type="project" value="UniProtKB-KW"/>
</dbReference>
<keyword evidence="5" id="KW-0479">Metal-binding</keyword>
<dbReference type="GO" id="GO:0005524">
    <property type="term" value="F:ATP binding"/>
    <property type="evidence" value="ECO:0007669"/>
    <property type="project" value="UniProtKB-KW"/>
</dbReference>
<evidence type="ECO:0000256" key="7">
    <source>
        <dbReference type="ARBA" id="ARBA00022833"/>
    </source>
</evidence>
<dbReference type="InParanoid" id="D8SB09"/>
<dbReference type="GO" id="GO:0009360">
    <property type="term" value="C:DNA polymerase III complex"/>
    <property type="evidence" value="ECO:0007669"/>
    <property type="project" value="InterPro"/>
</dbReference>
<dbReference type="eggNOG" id="KOG0989">
    <property type="taxonomic scope" value="Eukaryota"/>
</dbReference>